<dbReference type="PANTHER" id="PTHR38446:SF1">
    <property type="entry name" value="BLL0914 PROTEIN"/>
    <property type="match status" value="1"/>
</dbReference>
<gene>
    <name evidence="2" type="ORF">GCM10010968_09250</name>
</gene>
<reference evidence="3" key="1">
    <citation type="journal article" date="2019" name="Int. J. Syst. Evol. Microbiol.">
        <title>The Global Catalogue of Microorganisms (GCM) 10K type strain sequencing project: providing services to taxonomists for standard genome sequencing and annotation.</title>
        <authorList>
            <consortium name="The Broad Institute Genomics Platform"/>
            <consortium name="The Broad Institute Genome Sequencing Center for Infectious Disease"/>
            <person name="Wu L."/>
            <person name="Ma J."/>
        </authorList>
    </citation>
    <scope>NUCLEOTIDE SEQUENCE [LARGE SCALE GENOMIC DNA]</scope>
    <source>
        <strain evidence="3">CGMCC 1.6960</strain>
    </source>
</reference>
<keyword evidence="3" id="KW-1185">Reference proteome</keyword>
<organism evidence="2 3">
    <name type="scientific">Agrococcus terreus</name>
    <dbReference type="NCBI Taxonomy" id="574649"/>
    <lineage>
        <taxon>Bacteria</taxon>
        <taxon>Bacillati</taxon>
        <taxon>Actinomycetota</taxon>
        <taxon>Actinomycetes</taxon>
        <taxon>Micrococcales</taxon>
        <taxon>Microbacteriaceae</taxon>
        <taxon>Agrococcus</taxon>
    </lineage>
</organism>
<comment type="caution">
    <text evidence="2">The sequence shown here is derived from an EMBL/GenBank/DDBJ whole genome shotgun (WGS) entry which is preliminary data.</text>
</comment>
<keyword evidence="1" id="KW-0812">Transmembrane</keyword>
<proteinExistence type="predicted"/>
<dbReference type="Pfam" id="PF06993">
    <property type="entry name" value="DUF1304"/>
    <property type="match status" value="1"/>
</dbReference>
<evidence type="ECO:0000256" key="1">
    <source>
        <dbReference type="SAM" id="Phobius"/>
    </source>
</evidence>
<dbReference type="RefSeq" id="WP_188716536.1">
    <property type="nucleotide sequence ID" value="NZ_BAABBD010000006.1"/>
</dbReference>
<dbReference type="InterPro" id="IPR009732">
    <property type="entry name" value="DUF1304"/>
</dbReference>
<dbReference type="EMBL" id="BMLM01000001">
    <property type="protein sequence ID" value="GGN80920.1"/>
    <property type="molecule type" value="Genomic_DNA"/>
</dbReference>
<evidence type="ECO:0000313" key="3">
    <source>
        <dbReference type="Proteomes" id="UP000626982"/>
    </source>
</evidence>
<sequence length="132" mass="13403">MDLAVIASIAAVLAAAVHAYIFVLETLRWEAPATRRIFGTTPEHAAASKQLAANQGVYNLLLAVAAVAGVVVALAGARETGLAVVLVGTGIMLCAALYLVGTDRSKARPAVIQGLFPLIAVVTALVAIGQAT</sequence>
<feature type="transmembrane region" description="Helical" evidence="1">
    <location>
        <begin position="82"/>
        <end position="101"/>
    </location>
</feature>
<evidence type="ECO:0000313" key="2">
    <source>
        <dbReference type="EMBL" id="GGN80920.1"/>
    </source>
</evidence>
<dbReference type="Proteomes" id="UP000626982">
    <property type="component" value="Unassembled WGS sequence"/>
</dbReference>
<accession>A0ABQ2KEC3</accession>
<feature type="transmembrane region" description="Helical" evidence="1">
    <location>
        <begin position="107"/>
        <end position="128"/>
    </location>
</feature>
<dbReference type="PANTHER" id="PTHR38446">
    <property type="entry name" value="BLL0914 PROTEIN"/>
    <property type="match status" value="1"/>
</dbReference>
<keyword evidence="1" id="KW-0472">Membrane</keyword>
<keyword evidence="1" id="KW-1133">Transmembrane helix</keyword>
<name>A0ABQ2KEC3_9MICO</name>
<feature type="transmembrane region" description="Helical" evidence="1">
    <location>
        <begin position="57"/>
        <end position="75"/>
    </location>
</feature>
<protein>
    <submittedName>
        <fullName evidence="2">Membrane protein</fullName>
    </submittedName>
</protein>